<dbReference type="EMBL" id="JAULSU010000003">
    <property type="protein sequence ID" value="KAK0623203.1"/>
    <property type="molecule type" value="Genomic_DNA"/>
</dbReference>
<keyword evidence="2" id="KW-0812">Transmembrane</keyword>
<evidence type="ECO:0000313" key="4">
    <source>
        <dbReference type="Proteomes" id="UP001175000"/>
    </source>
</evidence>
<dbReference type="AlphaFoldDB" id="A0AA39WX10"/>
<keyword evidence="2" id="KW-0472">Membrane</keyword>
<keyword evidence="4" id="KW-1185">Reference proteome</keyword>
<accession>A0AA39WX10</accession>
<comment type="caution">
    <text evidence="3">The sequence shown here is derived from an EMBL/GenBank/DDBJ whole genome shotgun (WGS) entry which is preliminary data.</text>
</comment>
<feature type="transmembrane region" description="Helical" evidence="2">
    <location>
        <begin position="12"/>
        <end position="30"/>
    </location>
</feature>
<name>A0AA39WX10_9PEZI</name>
<evidence type="ECO:0000256" key="2">
    <source>
        <dbReference type="SAM" id="Phobius"/>
    </source>
</evidence>
<organism evidence="3 4">
    <name type="scientific">Immersiella caudata</name>
    <dbReference type="NCBI Taxonomy" id="314043"/>
    <lineage>
        <taxon>Eukaryota</taxon>
        <taxon>Fungi</taxon>
        <taxon>Dikarya</taxon>
        <taxon>Ascomycota</taxon>
        <taxon>Pezizomycotina</taxon>
        <taxon>Sordariomycetes</taxon>
        <taxon>Sordariomycetidae</taxon>
        <taxon>Sordariales</taxon>
        <taxon>Lasiosphaeriaceae</taxon>
        <taxon>Immersiella</taxon>
    </lineage>
</organism>
<proteinExistence type="predicted"/>
<keyword evidence="2" id="KW-1133">Transmembrane helix</keyword>
<feature type="region of interest" description="Disordered" evidence="1">
    <location>
        <begin position="260"/>
        <end position="288"/>
    </location>
</feature>
<reference evidence="3" key="1">
    <citation type="submission" date="2023-06" db="EMBL/GenBank/DDBJ databases">
        <title>Genome-scale phylogeny and comparative genomics of the fungal order Sordariales.</title>
        <authorList>
            <consortium name="Lawrence Berkeley National Laboratory"/>
            <person name="Hensen N."/>
            <person name="Bonometti L."/>
            <person name="Westerberg I."/>
            <person name="Brannstrom I.O."/>
            <person name="Guillou S."/>
            <person name="Cros-Aarteil S."/>
            <person name="Calhoun S."/>
            <person name="Haridas S."/>
            <person name="Kuo A."/>
            <person name="Mondo S."/>
            <person name="Pangilinan J."/>
            <person name="Riley R."/>
            <person name="Labutti K."/>
            <person name="Andreopoulos B."/>
            <person name="Lipzen A."/>
            <person name="Chen C."/>
            <person name="Yanf M."/>
            <person name="Daum C."/>
            <person name="Ng V."/>
            <person name="Clum A."/>
            <person name="Steindorff A."/>
            <person name="Ohm R."/>
            <person name="Martin F."/>
            <person name="Silar P."/>
            <person name="Natvig D."/>
            <person name="Lalanne C."/>
            <person name="Gautier V."/>
            <person name="Ament-Velasquez S.L."/>
            <person name="Kruys A."/>
            <person name="Hutchinson M.I."/>
            <person name="Powell A.J."/>
            <person name="Barry K."/>
            <person name="Miller A.N."/>
            <person name="Grigoriev I.V."/>
            <person name="Debuchy R."/>
            <person name="Gladieux P."/>
            <person name="Thoren M.H."/>
            <person name="Johannesson H."/>
        </authorList>
    </citation>
    <scope>NUCLEOTIDE SEQUENCE</scope>
    <source>
        <strain evidence="3">CBS 606.72</strain>
    </source>
</reference>
<evidence type="ECO:0000313" key="3">
    <source>
        <dbReference type="EMBL" id="KAK0623203.1"/>
    </source>
</evidence>
<dbReference type="Proteomes" id="UP001175000">
    <property type="component" value="Unassembled WGS sequence"/>
</dbReference>
<protein>
    <submittedName>
        <fullName evidence="3">Uncharacterized protein</fullName>
    </submittedName>
</protein>
<feature type="compositionally biased region" description="Low complexity" evidence="1">
    <location>
        <begin position="274"/>
        <end position="288"/>
    </location>
</feature>
<feature type="region of interest" description="Disordered" evidence="1">
    <location>
        <begin position="192"/>
        <end position="225"/>
    </location>
</feature>
<evidence type="ECO:0000256" key="1">
    <source>
        <dbReference type="SAM" id="MobiDB-lite"/>
    </source>
</evidence>
<gene>
    <name evidence="3" type="ORF">B0T14DRAFT_167884</name>
</gene>
<sequence length="321" mass="34558">MYIRNGIAAVNGRLNLGSAFFFILLSIWELPLSHRLGQQSFDPTPQTLLSWVVQTLSKDEHSPLRAPNITGLFTLPLPLSSTDAAIRAHLSRRLARPAFLCDNCSRASQGRRGRSQRLFGHFPLPVSYWPCLIAPPRPDISLAGGWLPTWSIEGGLLAVVSPLAREMLAPLAARILAGYLRHLRSFRAQGLASESETVQPAGPSKRPCHPPAARHTTPLRSQRTRVTAPAVNPLLISCPHPPLQARTRVAVVAEARRDAPSLRPGACPTRERSAPSADRPAAAAARPAWRHGSAEAAGGCWAASAGIPCAGCRKSLQTLQS</sequence>